<dbReference type="KEGG" id="puo:RZN69_14425"/>
<organism evidence="1 2">
    <name type="scientific">Rubellicoccus peritrichatus</name>
    <dbReference type="NCBI Taxonomy" id="3080537"/>
    <lineage>
        <taxon>Bacteria</taxon>
        <taxon>Pseudomonadati</taxon>
        <taxon>Verrucomicrobiota</taxon>
        <taxon>Opitutia</taxon>
        <taxon>Puniceicoccales</taxon>
        <taxon>Cerasicoccaceae</taxon>
        <taxon>Rubellicoccus</taxon>
    </lineage>
</organism>
<evidence type="ECO:0000313" key="2">
    <source>
        <dbReference type="Proteomes" id="UP001304300"/>
    </source>
</evidence>
<evidence type="ECO:0000313" key="1">
    <source>
        <dbReference type="EMBL" id="WOO39817.1"/>
    </source>
</evidence>
<dbReference type="Proteomes" id="UP001304300">
    <property type="component" value="Chromosome"/>
</dbReference>
<evidence type="ECO:0008006" key="3">
    <source>
        <dbReference type="Google" id="ProtNLM"/>
    </source>
</evidence>
<dbReference type="RefSeq" id="WP_317831838.1">
    <property type="nucleotide sequence ID" value="NZ_CP136920.1"/>
</dbReference>
<dbReference type="AlphaFoldDB" id="A0AAQ3L8U3"/>
<dbReference type="EMBL" id="CP136920">
    <property type="protein sequence ID" value="WOO39817.1"/>
    <property type="molecule type" value="Genomic_DNA"/>
</dbReference>
<gene>
    <name evidence="1" type="ORF">RZN69_14425</name>
</gene>
<proteinExistence type="predicted"/>
<sequence length="211" mass="22330">MNKKHYHKAATTAFTSLVAANSAPGIIQYYDDSNEYNVGFGNSASIDWNIDGEGGSEASWEVANGGGYLGLNGYPTFFAINTVIQNQTTNYIVDASANFAPFYNSGIIVSSDFNNINGFTSGEAGYFGFRFEDGGMTVYGWAEATFFDKTNPSPSGVGVTVHQWAYQDDGSGIRVGNTGAIPEPAAVATGLGALALGAAGLRRWRKQKQAA</sequence>
<name>A0AAQ3L8U3_9BACT</name>
<accession>A0AAQ3L8U3</accession>
<keyword evidence="2" id="KW-1185">Reference proteome</keyword>
<protein>
    <recommendedName>
        <fullName evidence="3">PEP-CTERM protein-sorting domain-containing protein</fullName>
    </recommendedName>
</protein>
<reference evidence="1 2" key="1">
    <citation type="submission" date="2023-10" db="EMBL/GenBank/DDBJ databases">
        <title>Rubellicoccus peritrichatus gen. nov., sp. nov., isolated from an algae of coral reef tank.</title>
        <authorList>
            <person name="Luo J."/>
        </authorList>
    </citation>
    <scope>NUCLEOTIDE SEQUENCE [LARGE SCALE GENOMIC DNA]</scope>
    <source>
        <strain evidence="1 2">CR14</strain>
    </source>
</reference>